<feature type="region of interest" description="Disordered" evidence="1">
    <location>
        <begin position="657"/>
        <end position="833"/>
    </location>
</feature>
<feature type="region of interest" description="Disordered" evidence="1">
    <location>
        <begin position="279"/>
        <end position="299"/>
    </location>
</feature>
<feature type="compositionally biased region" description="Polar residues" evidence="1">
    <location>
        <begin position="513"/>
        <end position="523"/>
    </location>
</feature>
<proteinExistence type="predicted"/>
<feature type="region of interest" description="Disordered" evidence="1">
    <location>
        <begin position="622"/>
        <end position="644"/>
    </location>
</feature>
<name>A0A2H3IVX0_WOLCO</name>
<evidence type="ECO:0000256" key="1">
    <source>
        <dbReference type="SAM" id="MobiDB-lite"/>
    </source>
</evidence>
<feature type="compositionally biased region" description="Polar residues" evidence="1">
    <location>
        <begin position="622"/>
        <end position="631"/>
    </location>
</feature>
<feature type="region of interest" description="Disordered" evidence="1">
    <location>
        <begin position="469"/>
        <end position="560"/>
    </location>
</feature>
<feature type="region of interest" description="Disordered" evidence="1">
    <location>
        <begin position="845"/>
        <end position="886"/>
    </location>
</feature>
<dbReference type="Proteomes" id="UP000218811">
    <property type="component" value="Unassembled WGS sequence"/>
</dbReference>
<feature type="compositionally biased region" description="Polar residues" evidence="1">
    <location>
        <begin position="371"/>
        <end position="388"/>
    </location>
</feature>
<dbReference type="EMBL" id="KB467831">
    <property type="protein sequence ID" value="PCH33565.1"/>
    <property type="molecule type" value="Genomic_DNA"/>
</dbReference>
<feature type="compositionally biased region" description="Polar residues" evidence="1">
    <location>
        <begin position="328"/>
        <end position="352"/>
    </location>
</feature>
<feature type="compositionally biased region" description="Basic and acidic residues" evidence="1">
    <location>
        <begin position="527"/>
        <end position="540"/>
    </location>
</feature>
<dbReference type="OrthoDB" id="3358646at2759"/>
<keyword evidence="3" id="KW-1185">Reference proteome</keyword>
<feature type="compositionally biased region" description="Polar residues" evidence="1">
    <location>
        <begin position="725"/>
        <end position="734"/>
    </location>
</feature>
<feature type="region of interest" description="Disordered" evidence="1">
    <location>
        <begin position="1"/>
        <end position="27"/>
    </location>
</feature>
<accession>A0A2H3IVX0</accession>
<sequence length="932" mass="100781">MAPSTPPPQTPKYPAPSSSQPNGSVNTSSTFIPRKEFIREPRVVSTFCILALSGSNLVRLYRCPEPILAALRGVFDAKGLITAIREQWAKHSFEFQLVGKPWSRSKSAESEELIIGIMTAVLQCGYSFVSSVDYGRESDDRLILVFSKPASPASPSGHPVSVSTATLPPSSRTVFAISFVSQSVLRVVHPPLHSTPAILQAARGSWPRGVVAEKKLGDSTFQFKFRGNKIFQEDTFAADSLQQILTLMATLDTHAFTLLTSLTLTRRSRKHDLWIFTGPSEGSPSFDTPHPSPGNSSLELKAEGLPYTLQSSNEKLAPVNMSYRSGNTTLVSSSPLKQSTFPAHQEQGNSSRRAPPKVQIPASSAPEADSVASSPVDNKQHPFSSSMGSVDMTGVGSGRGKGGERLSRSPDVLYMTSGVQPGHIYSHRNEHNPFAAMGQAVPPHAAYMSAHANGVRHASQPSQGYVHHALHPKSASDPTAGPSSPPVLPYPGVVSRQQNQPLSDVKSPVPMQASGQGYFQANGQPPRKGDDGTRHDRDELSQEDMPDMPHTPTPPLLTPEVFRDSGTTATHRTAYELAPGWPIAELDFGPRVSTLANIREEDEGNAAGGKSDELHGQAREQLSATAKQTSIGPAPSGAYISTPKDERRYDDVVNMFPPTIHEQPSQELADAGRSAFTSTPDTSRSARTEDRRRDRNASRATTPRTPVSPEPRVYASSPGAEGSVGNFSETTQAQSSARTGRRRSPTRRDTDTSGWVLVNIDRGDRPSPMQDRKGKSRQAQSASPGPSRRMRSSDQSASSDPSSARRPLPRMRSSSDSRLPQARGGAVSSMSPAAKAIVIIDAVGAKEKEHEKSGSGSGFRKIFGRGRDKGQSKTTQTLPETSDAPRHANRVVEGGVKTMRSMDSERLIERQLREKWKFHVPASTRSTIFSRR</sequence>
<organism evidence="2 3">
    <name type="scientific">Wolfiporia cocos (strain MD-104)</name>
    <name type="common">Brown rot fungus</name>
    <dbReference type="NCBI Taxonomy" id="742152"/>
    <lineage>
        <taxon>Eukaryota</taxon>
        <taxon>Fungi</taxon>
        <taxon>Dikarya</taxon>
        <taxon>Basidiomycota</taxon>
        <taxon>Agaricomycotina</taxon>
        <taxon>Agaricomycetes</taxon>
        <taxon>Polyporales</taxon>
        <taxon>Phaeolaceae</taxon>
        <taxon>Wolfiporia</taxon>
    </lineage>
</organism>
<dbReference type="AlphaFoldDB" id="A0A2H3IVX0"/>
<feature type="region of interest" description="Disordered" evidence="1">
    <location>
        <begin position="328"/>
        <end position="410"/>
    </location>
</feature>
<dbReference type="PANTHER" id="PTHR38696">
    <property type="entry name" value="MEDIATOR OF RNA POLYMERASE II TRANSCRIPTION SUBUNIT 13"/>
    <property type="match status" value="1"/>
</dbReference>
<dbReference type="PANTHER" id="PTHR38696:SF1">
    <property type="entry name" value="MEDIATOR OF RNA POLYMERASE II TRANSCRIPTION SUBUNIT 13"/>
    <property type="match status" value="1"/>
</dbReference>
<feature type="compositionally biased region" description="Low complexity" evidence="1">
    <location>
        <begin position="793"/>
        <end position="806"/>
    </location>
</feature>
<gene>
    <name evidence="2" type="ORF">WOLCODRAFT_160170</name>
</gene>
<feature type="compositionally biased region" description="Basic and acidic residues" evidence="1">
    <location>
        <begin position="684"/>
        <end position="697"/>
    </location>
</feature>
<reference evidence="2 3" key="1">
    <citation type="journal article" date="2012" name="Science">
        <title>The Paleozoic origin of enzymatic lignin decomposition reconstructed from 31 fungal genomes.</title>
        <authorList>
            <person name="Floudas D."/>
            <person name="Binder M."/>
            <person name="Riley R."/>
            <person name="Barry K."/>
            <person name="Blanchette R.A."/>
            <person name="Henrissat B."/>
            <person name="Martinez A.T."/>
            <person name="Otillar R."/>
            <person name="Spatafora J.W."/>
            <person name="Yadav J.S."/>
            <person name="Aerts A."/>
            <person name="Benoit I."/>
            <person name="Boyd A."/>
            <person name="Carlson A."/>
            <person name="Copeland A."/>
            <person name="Coutinho P.M."/>
            <person name="de Vries R.P."/>
            <person name="Ferreira P."/>
            <person name="Findley K."/>
            <person name="Foster B."/>
            <person name="Gaskell J."/>
            <person name="Glotzer D."/>
            <person name="Gorecki P."/>
            <person name="Heitman J."/>
            <person name="Hesse C."/>
            <person name="Hori C."/>
            <person name="Igarashi K."/>
            <person name="Jurgens J.A."/>
            <person name="Kallen N."/>
            <person name="Kersten P."/>
            <person name="Kohler A."/>
            <person name="Kuees U."/>
            <person name="Kumar T.K.A."/>
            <person name="Kuo A."/>
            <person name="LaButti K."/>
            <person name="Larrondo L.F."/>
            <person name="Lindquist E."/>
            <person name="Ling A."/>
            <person name="Lombard V."/>
            <person name="Lucas S."/>
            <person name="Lundell T."/>
            <person name="Martin R."/>
            <person name="McLaughlin D.J."/>
            <person name="Morgenstern I."/>
            <person name="Morin E."/>
            <person name="Murat C."/>
            <person name="Nagy L.G."/>
            <person name="Nolan M."/>
            <person name="Ohm R.A."/>
            <person name="Patyshakuliyeva A."/>
            <person name="Rokas A."/>
            <person name="Ruiz-Duenas F.J."/>
            <person name="Sabat G."/>
            <person name="Salamov A."/>
            <person name="Samejima M."/>
            <person name="Schmutz J."/>
            <person name="Slot J.C."/>
            <person name="St John F."/>
            <person name="Stenlid J."/>
            <person name="Sun H."/>
            <person name="Sun S."/>
            <person name="Syed K."/>
            <person name="Tsang A."/>
            <person name="Wiebenga A."/>
            <person name="Young D."/>
            <person name="Pisabarro A."/>
            <person name="Eastwood D.C."/>
            <person name="Martin F."/>
            <person name="Cullen D."/>
            <person name="Grigoriev I.V."/>
            <person name="Hibbett D.S."/>
        </authorList>
    </citation>
    <scope>NUCLEOTIDE SEQUENCE [LARGE SCALE GENOMIC DNA]</scope>
    <source>
        <strain evidence="2 3">MD-104</strain>
    </source>
</reference>
<evidence type="ECO:0000313" key="3">
    <source>
        <dbReference type="Proteomes" id="UP000218811"/>
    </source>
</evidence>
<feature type="compositionally biased region" description="Pro residues" evidence="1">
    <location>
        <begin position="1"/>
        <end position="14"/>
    </location>
</feature>
<feature type="compositionally biased region" description="Basic and acidic residues" evidence="1">
    <location>
        <begin position="761"/>
        <end position="773"/>
    </location>
</feature>
<evidence type="ECO:0000313" key="2">
    <source>
        <dbReference type="EMBL" id="PCH33565.1"/>
    </source>
</evidence>
<protein>
    <submittedName>
        <fullName evidence="2">Uncharacterized protein</fullName>
    </submittedName>
</protein>